<dbReference type="AlphaFoldDB" id="A0A6A4FTX8"/>
<organism evidence="2 3">
    <name type="scientific">Phytophthora rubi</name>
    <dbReference type="NCBI Taxonomy" id="129364"/>
    <lineage>
        <taxon>Eukaryota</taxon>
        <taxon>Sar</taxon>
        <taxon>Stramenopiles</taxon>
        <taxon>Oomycota</taxon>
        <taxon>Peronosporomycetes</taxon>
        <taxon>Peronosporales</taxon>
        <taxon>Peronosporaceae</taxon>
        <taxon>Phytophthora</taxon>
    </lineage>
</organism>
<feature type="region of interest" description="Disordered" evidence="1">
    <location>
        <begin position="1"/>
        <end position="39"/>
    </location>
</feature>
<protein>
    <submittedName>
        <fullName evidence="2">Uncharacterized protein</fullName>
    </submittedName>
</protein>
<proteinExistence type="predicted"/>
<accession>A0A6A4FTX8</accession>
<evidence type="ECO:0000313" key="2">
    <source>
        <dbReference type="EMBL" id="KAE9350568.1"/>
    </source>
</evidence>
<sequence length="39" mass="3998">MQAIEPGAVTVTETAKPKLTSAKQRAADNSADVDIPTTA</sequence>
<evidence type="ECO:0000256" key="1">
    <source>
        <dbReference type="SAM" id="MobiDB-lite"/>
    </source>
</evidence>
<evidence type="ECO:0000313" key="3">
    <source>
        <dbReference type="Proteomes" id="UP000434957"/>
    </source>
</evidence>
<name>A0A6A4FTX8_9STRA</name>
<keyword evidence="3" id="KW-1185">Reference proteome</keyword>
<reference evidence="2 3" key="1">
    <citation type="submission" date="2018-08" db="EMBL/GenBank/DDBJ databases">
        <title>Genomic investigation of the strawberry pathogen Phytophthora fragariae indicates pathogenicity is determined by transcriptional variation in three key races.</title>
        <authorList>
            <person name="Adams T.M."/>
            <person name="Armitage A.D."/>
            <person name="Sobczyk M.K."/>
            <person name="Bates H.J."/>
            <person name="Dunwell J.M."/>
            <person name="Nellist C.F."/>
            <person name="Harrison R.J."/>
        </authorList>
    </citation>
    <scope>NUCLEOTIDE SEQUENCE [LARGE SCALE GENOMIC DNA]</scope>
    <source>
        <strain evidence="2 3">SCRP333</strain>
    </source>
</reference>
<comment type="caution">
    <text evidence="2">The sequence shown here is derived from an EMBL/GenBank/DDBJ whole genome shotgun (WGS) entry which is preliminary data.</text>
</comment>
<dbReference type="Proteomes" id="UP000434957">
    <property type="component" value="Unassembled WGS sequence"/>
</dbReference>
<dbReference type="EMBL" id="QXFT01000218">
    <property type="protein sequence ID" value="KAE9350568.1"/>
    <property type="molecule type" value="Genomic_DNA"/>
</dbReference>
<gene>
    <name evidence="2" type="ORF">PR003_g5317</name>
</gene>